<dbReference type="PANTHER" id="PTHR41309">
    <property type="entry name" value="MEMBRANE PROTEIN-RELATED"/>
    <property type="match status" value="1"/>
</dbReference>
<dbReference type="Pfam" id="PF13346">
    <property type="entry name" value="ABC2_membrane_5"/>
    <property type="match status" value="1"/>
</dbReference>
<feature type="transmembrane region" description="Helical" evidence="1">
    <location>
        <begin position="20"/>
        <end position="40"/>
    </location>
</feature>
<dbReference type="AlphaFoldDB" id="A0A3N0J3A8"/>
<dbReference type="PANTHER" id="PTHR41309:SF2">
    <property type="entry name" value="MEMBRANE PROTEIN"/>
    <property type="match status" value="1"/>
</dbReference>
<feature type="transmembrane region" description="Helical" evidence="1">
    <location>
        <begin position="84"/>
        <end position="109"/>
    </location>
</feature>
<feature type="transmembrane region" description="Helical" evidence="1">
    <location>
        <begin position="160"/>
        <end position="178"/>
    </location>
</feature>
<reference evidence="3" key="3">
    <citation type="journal article" date="2019" name="Microbiol. Resour. Announc.">
        <title>Draft Genome Sequences of Type Strains of Gordonibacter faecihominis, Paraeggerthella hongkongensis, Parvibacter caecicola,Slackia equolifaciens, Slackia faecicanis, and Slackia isoflavoniconvertens.</title>
        <authorList>
            <person name="Danylec N."/>
            <person name="Stoll D.A."/>
            <person name="Dotsch A."/>
            <person name="Huch M."/>
        </authorList>
    </citation>
    <scope>NUCLEOTIDE SEQUENCE</scope>
    <source>
        <strain evidence="3">DSM 16107</strain>
    </source>
</reference>
<dbReference type="OrthoDB" id="3182271at2"/>
<evidence type="ECO:0000256" key="1">
    <source>
        <dbReference type="SAM" id="Phobius"/>
    </source>
</evidence>
<keyword evidence="4" id="KW-1185">Reference proteome</keyword>
<comment type="caution">
    <text evidence="3">The sequence shown here is derived from an EMBL/GenBank/DDBJ whole genome shotgun (WGS) entry which is preliminary data.</text>
</comment>
<proteinExistence type="predicted"/>
<organism evidence="3 5">
    <name type="scientific">Eggerthella sinensis</name>
    <dbReference type="NCBI Taxonomy" id="242230"/>
    <lineage>
        <taxon>Bacteria</taxon>
        <taxon>Bacillati</taxon>
        <taxon>Actinomycetota</taxon>
        <taxon>Coriobacteriia</taxon>
        <taxon>Eggerthellales</taxon>
        <taxon>Eggerthellaceae</taxon>
        <taxon>Eggerthella</taxon>
    </lineage>
</organism>
<keyword evidence="1" id="KW-0472">Membrane</keyword>
<keyword evidence="1" id="KW-1133">Transmembrane helix</keyword>
<reference evidence="5" key="2">
    <citation type="submission" date="2018-05" db="EMBL/GenBank/DDBJ databases">
        <title>Genome Sequencing of selected type strains of the family Eggerthellaceae.</title>
        <authorList>
            <person name="Danylec N."/>
            <person name="Stoll D.A."/>
            <person name="Doetsch A."/>
            <person name="Huch M."/>
        </authorList>
    </citation>
    <scope>NUCLEOTIDE SEQUENCE [LARGE SCALE GENOMIC DNA]</scope>
    <source>
        <strain evidence="5">DSM 16107</strain>
    </source>
</reference>
<dbReference type="EMBL" id="QICC01000003">
    <property type="protein sequence ID" value="RNM43112.1"/>
    <property type="molecule type" value="Genomic_DNA"/>
</dbReference>
<feature type="transmembrane region" description="Helical" evidence="1">
    <location>
        <begin position="129"/>
        <end position="148"/>
    </location>
</feature>
<reference evidence="2 4" key="1">
    <citation type="journal article" date="2018" name="Elife">
        <title>Discovery and characterization of a prevalent human gut bacterial enzyme sufficient for the inactivation of a family of plant toxins.</title>
        <authorList>
            <person name="Koppel N."/>
            <person name="Bisanz J.E."/>
            <person name="Pandelia M.E."/>
            <person name="Turnbaugh P.J."/>
            <person name="Balskus E.P."/>
        </authorList>
    </citation>
    <scope>NUCLEOTIDE SEQUENCE [LARGE SCALE GENOMIC DNA]</scope>
    <source>
        <strain evidence="2 4">DSM 16107</strain>
    </source>
</reference>
<dbReference type="RefSeq" id="WP_114546116.1">
    <property type="nucleotide sequence ID" value="NZ_CATYLB010000006.1"/>
</dbReference>
<evidence type="ECO:0000313" key="5">
    <source>
        <dbReference type="Proteomes" id="UP000270112"/>
    </source>
</evidence>
<evidence type="ECO:0000313" key="3">
    <source>
        <dbReference type="EMBL" id="RNM43112.1"/>
    </source>
</evidence>
<name>A0A3N0J3A8_9ACTN</name>
<dbReference type="EMBL" id="PPTT01000011">
    <property type="protein sequence ID" value="RDB69091.1"/>
    <property type="molecule type" value="Genomic_DNA"/>
</dbReference>
<evidence type="ECO:0000313" key="4">
    <source>
        <dbReference type="Proteomes" id="UP000253817"/>
    </source>
</evidence>
<keyword evidence="1" id="KW-0812">Transmembrane</keyword>
<gene>
    <name evidence="2" type="ORF">C1876_07590</name>
    <name evidence="3" type="ORF">DMP09_01300</name>
</gene>
<feature type="transmembrane region" description="Helical" evidence="1">
    <location>
        <begin position="198"/>
        <end position="222"/>
    </location>
</feature>
<dbReference type="InterPro" id="IPR025699">
    <property type="entry name" value="ABC2_memb-like"/>
</dbReference>
<accession>A0A3N0J3A8</accession>
<protein>
    <submittedName>
        <fullName evidence="3">ABC-2 transporter permease</fullName>
    </submittedName>
</protein>
<dbReference type="Proteomes" id="UP000270112">
    <property type="component" value="Unassembled WGS sequence"/>
</dbReference>
<evidence type="ECO:0000313" key="2">
    <source>
        <dbReference type="EMBL" id="RDB69091.1"/>
    </source>
</evidence>
<sequence length="232" mass="25012">MKAMIMSDLLIAKKYLLQQLGIAIVVGIFICIMIGNLYVVAPAVGVMIPFSLTITILSLDERANWQQFRLALPIARKDVIVGRYVSFALLSLCGIAVGLLTTFIVIAAAQLMPSVPQLADLMVNFSWQAILFTCVAGLAMLLVMLSITMPVFSRFGMTKGVRYLPLLIIFGVFIAFSLDGNGPPADFLANINLLLETPLGTIGLAAAILVIVAAVYAISATISTRLYAKREL</sequence>
<dbReference type="Proteomes" id="UP000253817">
    <property type="component" value="Unassembled WGS sequence"/>
</dbReference>